<evidence type="ECO:0000256" key="7">
    <source>
        <dbReference type="ARBA" id="ARBA00023267"/>
    </source>
</evidence>
<gene>
    <name evidence="10" type="ORF">RU93_GL000143</name>
</gene>
<evidence type="ECO:0000256" key="4">
    <source>
        <dbReference type="ARBA" id="ARBA00022832"/>
    </source>
</evidence>
<evidence type="ECO:0000256" key="5">
    <source>
        <dbReference type="ARBA" id="ARBA00023098"/>
    </source>
</evidence>
<dbReference type="SUPFAM" id="SSF51230">
    <property type="entry name" value="Single hybrid motif"/>
    <property type="match status" value="1"/>
</dbReference>
<dbReference type="InterPro" id="IPR001882">
    <property type="entry name" value="Biotin_BS"/>
</dbReference>
<feature type="domain" description="Lipoyl-binding" evidence="9">
    <location>
        <begin position="89"/>
        <end position="165"/>
    </location>
</feature>
<dbReference type="OrthoDB" id="9811735at2"/>
<evidence type="ECO:0000256" key="3">
    <source>
        <dbReference type="ARBA" id="ARBA00022516"/>
    </source>
</evidence>
<comment type="pathway">
    <text evidence="1 8">Lipid metabolism; fatty acid biosynthesis.</text>
</comment>
<dbReference type="InterPro" id="IPR000089">
    <property type="entry name" value="Biotin_lipoyl"/>
</dbReference>
<dbReference type="UniPathway" id="UPA00094"/>
<dbReference type="RefSeq" id="WP_071873697.1">
    <property type="nucleotide sequence ID" value="NZ_JBHSHF010000002.1"/>
</dbReference>
<dbReference type="STRING" id="328396.RU93_GL000143"/>
<accession>A0A1L8QXI4</accession>
<reference evidence="10 11" key="1">
    <citation type="submission" date="2014-12" db="EMBL/GenBank/DDBJ databases">
        <title>Draft genome sequences of 29 type strains of Enterococci.</title>
        <authorList>
            <person name="Zhong Z."/>
            <person name="Sun Z."/>
            <person name="Liu W."/>
            <person name="Zhang W."/>
            <person name="Zhang H."/>
        </authorList>
    </citation>
    <scope>NUCLEOTIDE SEQUENCE [LARGE SCALE GENOMIC DNA]</scope>
    <source>
        <strain evidence="10 11">DSM 17690</strain>
    </source>
</reference>
<dbReference type="NCBIfam" id="TIGR00531">
    <property type="entry name" value="BCCP"/>
    <property type="match status" value="1"/>
</dbReference>
<sequence length="168" mass="18147">MEQKELIELLHLVGQSNLMEFHLKDGGFELYLNKNTMSRSQLTSSAPAAQMPVASSVGNEAAATVQTPVQVATEAPVAVEKAPVEEVAGKNIVSPLVGVAYLQPSPDKPNFKKVGDKVTKGEVVCIIEAMKVMNEITSDVTGEIVAVLIENEQVIEFNQPLFRVKEEA</sequence>
<dbReference type="PROSITE" id="PS00188">
    <property type="entry name" value="BIOTIN"/>
    <property type="match status" value="1"/>
</dbReference>
<dbReference type="GO" id="GO:0006633">
    <property type="term" value="P:fatty acid biosynthetic process"/>
    <property type="evidence" value="ECO:0007669"/>
    <property type="project" value="UniProtKB-UniPathway"/>
</dbReference>
<dbReference type="PANTHER" id="PTHR45266:SF3">
    <property type="entry name" value="OXALOACETATE DECARBOXYLASE ALPHA CHAIN"/>
    <property type="match status" value="1"/>
</dbReference>
<evidence type="ECO:0000256" key="2">
    <source>
        <dbReference type="ARBA" id="ARBA00017562"/>
    </source>
</evidence>
<evidence type="ECO:0000313" key="10">
    <source>
        <dbReference type="EMBL" id="OJG12213.1"/>
    </source>
</evidence>
<dbReference type="Proteomes" id="UP000182149">
    <property type="component" value="Unassembled WGS sequence"/>
</dbReference>
<dbReference type="InterPro" id="IPR011053">
    <property type="entry name" value="Single_hybrid_motif"/>
</dbReference>
<dbReference type="InterPro" id="IPR050709">
    <property type="entry name" value="Biotin_Carboxyl_Carrier/Decarb"/>
</dbReference>
<evidence type="ECO:0000313" key="11">
    <source>
        <dbReference type="Proteomes" id="UP000182149"/>
    </source>
</evidence>
<organism evidence="10 11">
    <name type="scientific">Enterococcus aquimarinus</name>
    <dbReference type="NCBI Taxonomy" id="328396"/>
    <lineage>
        <taxon>Bacteria</taxon>
        <taxon>Bacillati</taxon>
        <taxon>Bacillota</taxon>
        <taxon>Bacilli</taxon>
        <taxon>Lactobacillales</taxon>
        <taxon>Enterococcaceae</taxon>
        <taxon>Enterococcus</taxon>
    </lineage>
</organism>
<dbReference type="Gene3D" id="2.40.50.100">
    <property type="match status" value="1"/>
</dbReference>
<dbReference type="AlphaFoldDB" id="A0A1L8QXI4"/>
<keyword evidence="6 8" id="KW-0275">Fatty acid biosynthesis</keyword>
<comment type="caution">
    <text evidence="10">The sequence shown here is derived from an EMBL/GenBank/DDBJ whole genome shotgun (WGS) entry which is preliminary data.</text>
</comment>
<evidence type="ECO:0000256" key="8">
    <source>
        <dbReference type="RuleBase" id="RU364072"/>
    </source>
</evidence>
<proteinExistence type="predicted"/>
<evidence type="ECO:0000259" key="9">
    <source>
        <dbReference type="PROSITE" id="PS50968"/>
    </source>
</evidence>
<evidence type="ECO:0000256" key="1">
    <source>
        <dbReference type="ARBA" id="ARBA00005194"/>
    </source>
</evidence>
<dbReference type="Pfam" id="PF00364">
    <property type="entry name" value="Biotin_lipoyl"/>
    <property type="match status" value="1"/>
</dbReference>
<keyword evidence="3 8" id="KW-0444">Lipid biosynthesis</keyword>
<dbReference type="GO" id="GO:0003989">
    <property type="term" value="F:acetyl-CoA carboxylase activity"/>
    <property type="evidence" value="ECO:0007669"/>
    <property type="project" value="InterPro"/>
</dbReference>
<keyword evidence="11" id="KW-1185">Reference proteome</keyword>
<dbReference type="GO" id="GO:0009317">
    <property type="term" value="C:acetyl-CoA carboxylase complex"/>
    <property type="evidence" value="ECO:0007669"/>
    <property type="project" value="InterPro"/>
</dbReference>
<keyword evidence="4 8" id="KW-0276">Fatty acid metabolism</keyword>
<keyword evidence="5 8" id="KW-0443">Lipid metabolism</keyword>
<name>A0A1L8QXI4_9ENTE</name>
<dbReference type="InterPro" id="IPR001249">
    <property type="entry name" value="AcCoA_biotinCC"/>
</dbReference>
<dbReference type="CDD" id="cd06850">
    <property type="entry name" value="biotinyl_domain"/>
    <property type="match status" value="1"/>
</dbReference>
<dbReference type="PRINTS" id="PR01071">
    <property type="entry name" value="ACOABIOTINCC"/>
</dbReference>
<protein>
    <recommendedName>
        <fullName evidence="2 8">Biotin carboxyl carrier protein of acetyl-CoA carboxylase</fullName>
    </recommendedName>
</protein>
<dbReference type="EMBL" id="JXKD01000001">
    <property type="protein sequence ID" value="OJG12213.1"/>
    <property type="molecule type" value="Genomic_DNA"/>
</dbReference>
<comment type="function">
    <text evidence="8">This protein is a component of the acetyl coenzyme A carboxylase complex; first, biotin carboxylase catalyzes the carboxylation of the carrier protein and then the transcarboxylase transfers the carboxyl group to form malonyl-CoA.</text>
</comment>
<evidence type="ECO:0000256" key="6">
    <source>
        <dbReference type="ARBA" id="ARBA00023160"/>
    </source>
</evidence>
<dbReference type="PROSITE" id="PS50968">
    <property type="entry name" value="BIOTINYL_LIPOYL"/>
    <property type="match status" value="1"/>
</dbReference>
<dbReference type="PANTHER" id="PTHR45266">
    <property type="entry name" value="OXALOACETATE DECARBOXYLASE ALPHA CHAIN"/>
    <property type="match status" value="1"/>
</dbReference>
<keyword evidence="7 8" id="KW-0092">Biotin</keyword>